<name>A0A6B8RIK4_9BACL</name>
<feature type="domain" description="Rad50/SbcC-type AAA" evidence="5">
    <location>
        <begin position="7"/>
        <end position="263"/>
    </location>
</feature>
<feature type="coiled-coil region" evidence="4">
    <location>
        <begin position="892"/>
        <end position="919"/>
    </location>
</feature>
<accession>A0A6B8RIK4</accession>
<dbReference type="InterPro" id="IPR038729">
    <property type="entry name" value="Rad50/SbcC_AAA"/>
</dbReference>
<keyword evidence="4" id="KW-0175">Coiled coil</keyword>
<evidence type="ECO:0000313" key="6">
    <source>
        <dbReference type="EMBL" id="QGQ95717.1"/>
    </source>
</evidence>
<dbReference type="PANTHER" id="PTHR32114">
    <property type="entry name" value="ABC TRANSPORTER ABCH.3"/>
    <property type="match status" value="1"/>
</dbReference>
<dbReference type="AlphaFoldDB" id="A0A6B8RIK4"/>
<comment type="similarity">
    <text evidence="1">Belongs to the SMC family. SbcC subfamily.</text>
</comment>
<dbReference type="OrthoDB" id="9795626at2"/>
<evidence type="ECO:0000256" key="1">
    <source>
        <dbReference type="ARBA" id="ARBA00006930"/>
    </source>
</evidence>
<gene>
    <name evidence="6" type="ORF">EHS13_12915</name>
</gene>
<dbReference type="PANTHER" id="PTHR32114:SF2">
    <property type="entry name" value="ABC TRANSPORTER ABCH.3"/>
    <property type="match status" value="1"/>
</dbReference>
<dbReference type="Pfam" id="PF13558">
    <property type="entry name" value="SbcC_Walker_B"/>
    <property type="match status" value="1"/>
</dbReference>
<feature type="coiled-coil region" evidence="4">
    <location>
        <begin position="944"/>
        <end position="988"/>
    </location>
</feature>
<evidence type="ECO:0000256" key="2">
    <source>
        <dbReference type="ARBA" id="ARBA00011322"/>
    </source>
</evidence>
<evidence type="ECO:0000313" key="7">
    <source>
        <dbReference type="Proteomes" id="UP000426246"/>
    </source>
</evidence>
<dbReference type="Proteomes" id="UP000426246">
    <property type="component" value="Chromosome"/>
</dbReference>
<dbReference type="EMBL" id="CP034235">
    <property type="protein sequence ID" value="QGQ95717.1"/>
    <property type="molecule type" value="Genomic_DNA"/>
</dbReference>
<dbReference type="Gene3D" id="3.40.50.300">
    <property type="entry name" value="P-loop containing nucleotide triphosphate hydrolases"/>
    <property type="match status" value="2"/>
</dbReference>
<sequence length="1150" mass="131096">MKPIQLTWAGLQSYREKQEIDFTLLCDAGVFGIFGPTGSGKSTILDAITLALYGKVERASNGTQGILNQYENNLSVSFTFELSHAEGSKKYRVERQFKRAADVSVTNTICRLIHIQAEQESIVIADKAGEVNAQIHQILGLSMQDFSRAVILPQGKFAEFLSLKGSDRRQMLQRLFHLEHYGDVLTAKVSQRTKETDISIKQILAEQQGLGDASEQALQSTKLLLEEADNTAKQKRIELQQVLQLWEEIKQTRALQQTQQELEANKFSLLIEEPRIVEQEQQLKLADQAERVRHFLQQFEDTDRLAKKLILEQDEIAKQHIEVTNQTESIVQQHILAKSELSLQDAPLQVKLEQLKQAVRLEQEIEKGLLQENELADKLELCKAQMVLYQEELLKKQDTHTRAIKKRDDLQEQLKSLEIKSEYRQNLQNALRDKHALDSTESKVIELEQQMSTKQQQLNTEKLREAEVTSLLKNNQAGLTTLMHAIKRNTFNHLQTEADLEALKINTTSAIEKIKSTAKSAEIAHYALHLADQLKELQPCPVCGSTEHPTPIKELNRESASMITSETELERHDLLLTKVLKLQFNQERQAMQYQALEQKLVESLAFTNNGETAEAEVAAAMPLTNQTPEVLDSIELLEMEHERLSEQQILAAQQITQISDELKIALQKKDRIMQHQIEISAQIQAIQTMYVTLEEQLLNSKSSHKQLLEQWQSVYTSFTLENIQLETSKLNQQDLAAEQLRVRVEQSIPFIEENLKETQQKIIQVAELEKSKIQLETEHRGSQRLNLELKNQFMSRWEQEIKAGESIAGYIQETELLLKKLRESEQVAQQLMEKSQNELMRINDKYITVRQAVDSAKMAFIKAEQFWQEALARTEFVTADDVKNAYLTSNQMEVWQQEVKKHREQIASITAKLAELIIKLNGKSVSETVCLDSELMVAAAKEMDEKALQDRAKIERDLEQLQSKHMHWKELEQNLSKLKQEFADLSKLQSVLRGNAFVEYIAEEQLIQVCRIASQRLGQLTRQRYALEVDSSGGFVIRDDANGGVRRPVSTLSGGETFLTSLALALALSAQIQLSGQYPLEFFFLDEGFGTLDPELLETVVEALEKLHIDSLTVGIISHVPELRSRLPRKLIVESAEPGGRGSRVYMEGL</sequence>
<dbReference type="SUPFAM" id="SSF52540">
    <property type="entry name" value="P-loop containing nucleoside triphosphate hydrolases"/>
    <property type="match status" value="1"/>
</dbReference>
<organism evidence="6 7">
    <name type="scientific">Paenibacillus psychroresistens</name>
    <dbReference type="NCBI Taxonomy" id="1778678"/>
    <lineage>
        <taxon>Bacteria</taxon>
        <taxon>Bacillati</taxon>
        <taxon>Bacillota</taxon>
        <taxon>Bacilli</taxon>
        <taxon>Bacillales</taxon>
        <taxon>Paenibacillaceae</taxon>
        <taxon>Paenibacillus</taxon>
    </lineage>
</organism>
<dbReference type="Pfam" id="PF13476">
    <property type="entry name" value="AAA_23"/>
    <property type="match status" value="1"/>
</dbReference>
<feature type="coiled-coil region" evidence="4">
    <location>
        <begin position="400"/>
        <end position="464"/>
    </location>
</feature>
<feature type="coiled-coil region" evidence="4">
    <location>
        <begin position="814"/>
        <end position="845"/>
    </location>
</feature>
<protein>
    <recommendedName>
        <fullName evidence="3">Nuclease SbcCD subunit C</fullName>
    </recommendedName>
</protein>
<evidence type="ECO:0000256" key="3">
    <source>
        <dbReference type="ARBA" id="ARBA00013368"/>
    </source>
</evidence>
<dbReference type="KEGG" id="ppsc:EHS13_12915"/>
<evidence type="ECO:0000256" key="4">
    <source>
        <dbReference type="SAM" id="Coils"/>
    </source>
</evidence>
<dbReference type="RefSeq" id="WP_155700755.1">
    <property type="nucleotide sequence ID" value="NZ_CP034235.1"/>
</dbReference>
<evidence type="ECO:0000259" key="5">
    <source>
        <dbReference type="Pfam" id="PF13476"/>
    </source>
</evidence>
<keyword evidence="7" id="KW-1185">Reference proteome</keyword>
<proteinExistence type="inferred from homology"/>
<reference evidence="7" key="1">
    <citation type="submission" date="2018-11" db="EMBL/GenBank/DDBJ databases">
        <title>Complete genome sequence of Paenibacillus sp. ML311-T8.</title>
        <authorList>
            <person name="Nam Y.-D."/>
            <person name="Kang J."/>
            <person name="Chung W.-H."/>
            <person name="Park Y.S."/>
        </authorList>
    </citation>
    <scope>NUCLEOTIDE SEQUENCE [LARGE SCALE GENOMIC DNA]</scope>
    <source>
        <strain evidence="7">ML311-T8</strain>
    </source>
</reference>
<comment type="subunit">
    <text evidence="2">Heterodimer of SbcC and SbcD.</text>
</comment>
<dbReference type="InterPro" id="IPR027417">
    <property type="entry name" value="P-loop_NTPase"/>
</dbReference>